<accession>A0A399F6I3</accession>
<organism evidence="1 2">
    <name type="scientific">Calidithermus terrae</name>
    <dbReference type="NCBI Taxonomy" id="1408545"/>
    <lineage>
        <taxon>Bacteria</taxon>
        <taxon>Thermotogati</taxon>
        <taxon>Deinococcota</taxon>
        <taxon>Deinococci</taxon>
        <taxon>Thermales</taxon>
        <taxon>Thermaceae</taxon>
        <taxon>Calidithermus</taxon>
    </lineage>
</organism>
<sequence length="74" mass="8349">MSDLERRLERIEAELSADEPVLVAVVYGDELPGTDPTPLTPEQLERARELFRRAREADPGLPYYVVAINTPDPE</sequence>
<evidence type="ECO:0000313" key="2">
    <source>
        <dbReference type="Proteomes" id="UP000265715"/>
    </source>
</evidence>
<dbReference type="AlphaFoldDB" id="A0A399F6I3"/>
<name>A0A399F6I3_9DEIN</name>
<dbReference type="EMBL" id="QXDL01000002">
    <property type="protein sequence ID" value="RIH90879.1"/>
    <property type="molecule type" value="Genomic_DNA"/>
</dbReference>
<protein>
    <submittedName>
        <fullName evidence="1">Uncharacterized protein</fullName>
    </submittedName>
</protein>
<dbReference type="RefSeq" id="WP_119313384.1">
    <property type="nucleotide sequence ID" value="NZ_QXDL01000002.1"/>
</dbReference>
<dbReference type="Proteomes" id="UP000265715">
    <property type="component" value="Unassembled WGS sequence"/>
</dbReference>
<evidence type="ECO:0000313" key="1">
    <source>
        <dbReference type="EMBL" id="RIH90879.1"/>
    </source>
</evidence>
<proteinExistence type="predicted"/>
<keyword evidence="2" id="KW-1185">Reference proteome</keyword>
<gene>
    <name evidence="1" type="ORF">Mterra_00103</name>
</gene>
<comment type="caution">
    <text evidence="1">The sequence shown here is derived from an EMBL/GenBank/DDBJ whole genome shotgun (WGS) entry which is preliminary data.</text>
</comment>
<reference evidence="1 2" key="1">
    <citation type="submission" date="2018-08" db="EMBL/GenBank/DDBJ databases">
        <title>Meiothermus terrae DSM 26712 genome sequencing project.</title>
        <authorList>
            <person name="Da Costa M.S."/>
            <person name="Albuquerque L."/>
            <person name="Raposo P."/>
            <person name="Froufe H.J.C."/>
            <person name="Barroso C.S."/>
            <person name="Egas C."/>
        </authorList>
    </citation>
    <scope>NUCLEOTIDE SEQUENCE [LARGE SCALE GENOMIC DNA]</scope>
    <source>
        <strain evidence="1 2">DSM 26712</strain>
    </source>
</reference>